<comment type="caution">
    <text evidence="1">The sequence shown here is derived from an EMBL/GenBank/DDBJ whole genome shotgun (WGS) entry which is preliminary data.</text>
</comment>
<evidence type="ECO:0000313" key="2">
    <source>
        <dbReference type="Proteomes" id="UP001152320"/>
    </source>
</evidence>
<dbReference type="Proteomes" id="UP001152320">
    <property type="component" value="Chromosome 2"/>
</dbReference>
<dbReference type="PANTHER" id="PTHR46670:SF3">
    <property type="entry name" value="ENDONUCLEASE_EXONUCLEASE_PHOSPHATASE DOMAIN-CONTAINING PROTEIN"/>
    <property type="match status" value="1"/>
</dbReference>
<dbReference type="PANTHER" id="PTHR46670">
    <property type="entry name" value="ENDO/EXONUCLEASE/PHOSPHATASE DOMAIN-CONTAINING PROTEIN"/>
    <property type="match status" value="1"/>
</dbReference>
<proteinExistence type="predicted"/>
<name>A0A9Q1CL23_HOLLE</name>
<reference evidence="1" key="1">
    <citation type="submission" date="2021-10" db="EMBL/GenBank/DDBJ databases">
        <title>Tropical sea cucumber genome reveals ecological adaptation and Cuvierian tubules defense mechanism.</title>
        <authorList>
            <person name="Chen T."/>
        </authorList>
    </citation>
    <scope>NUCLEOTIDE SEQUENCE</scope>
    <source>
        <strain evidence="1">Nanhai2018</strain>
        <tissue evidence="1">Muscle</tissue>
    </source>
</reference>
<organism evidence="1 2">
    <name type="scientific">Holothuria leucospilota</name>
    <name type="common">Black long sea cucumber</name>
    <name type="synonym">Mertensiothuria leucospilota</name>
    <dbReference type="NCBI Taxonomy" id="206669"/>
    <lineage>
        <taxon>Eukaryota</taxon>
        <taxon>Metazoa</taxon>
        <taxon>Echinodermata</taxon>
        <taxon>Eleutherozoa</taxon>
        <taxon>Echinozoa</taxon>
        <taxon>Holothuroidea</taxon>
        <taxon>Aspidochirotacea</taxon>
        <taxon>Aspidochirotida</taxon>
        <taxon>Holothuriidae</taxon>
        <taxon>Holothuria</taxon>
    </lineage>
</organism>
<protein>
    <submittedName>
        <fullName evidence="1">Uncharacterized protein</fullName>
    </submittedName>
</protein>
<keyword evidence="2" id="KW-1185">Reference proteome</keyword>
<gene>
    <name evidence="1" type="ORF">HOLleu_05468</name>
</gene>
<accession>A0A9Q1CL23</accession>
<dbReference type="AlphaFoldDB" id="A0A9Q1CL23"/>
<sequence length="162" mass="18954">MSVSELVNDYNTKMRAVIDEVAPLLKNSYLDKPRAPWFGADHLQKRRQLRKLERKYLSTGLSVHREMFKTARNKYRSDLNDAYASYHRERISEADQKTMFRIVDSIIGKRNSIARIIPKNIDTAMKTRPQPPSPRLRLVSRFETDIGTSCTDDKENRFKSHP</sequence>
<dbReference type="EMBL" id="JAIZAY010000002">
    <property type="protein sequence ID" value="KAJ8046703.1"/>
    <property type="molecule type" value="Genomic_DNA"/>
</dbReference>
<evidence type="ECO:0000313" key="1">
    <source>
        <dbReference type="EMBL" id="KAJ8046703.1"/>
    </source>
</evidence>